<reference evidence="2" key="1">
    <citation type="submission" date="2021-02" db="EMBL/GenBank/DDBJ databases">
        <authorList>
            <person name="Palmer J.M."/>
        </authorList>
    </citation>
    <scope>NUCLEOTIDE SEQUENCE</scope>
    <source>
        <strain evidence="2">SCRP734</strain>
    </source>
</reference>
<dbReference type="Proteomes" id="UP000694044">
    <property type="component" value="Unassembled WGS sequence"/>
</dbReference>
<accession>A0A8T1V7V8</accession>
<sequence length="137" mass="15233">MVLVRKVANTDLLLLKRAGETVFVDDEEDDDNDSEDQNAGDEEKKDEDVHQIDRDVSVSVCKNLEVAHRFVLTLATLLTPTSLMQVVARSWRPMARVATMKLPTLLMVLATTRTAIRVKLSGAQRRASKVISVVFPG</sequence>
<keyword evidence="3" id="KW-1185">Reference proteome</keyword>
<dbReference type="AlphaFoldDB" id="A0A8T1V7V8"/>
<dbReference type="EMBL" id="JAGDFM010000785">
    <property type="protein sequence ID" value="KAG7376169.1"/>
    <property type="molecule type" value="Genomic_DNA"/>
</dbReference>
<proteinExistence type="predicted"/>
<comment type="caution">
    <text evidence="2">The sequence shown here is derived from an EMBL/GenBank/DDBJ whole genome shotgun (WGS) entry which is preliminary data.</text>
</comment>
<evidence type="ECO:0000313" key="2">
    <source>
        <dbReference type="EMBL" id="KAG7376169.1"/>
    </source>
</evidence>
<feature type="compositionally biased region" description="Acidic residues" evidence="1">
    <location>
        <begin position="25"/>
        <end position="40"/>
    </location>
</feature>
<feature type="region of interest" description="Disordered" evidence="1">
    <location>
        <begin position="25"/>
        <end position="50"/>
    </location>
</feature>
<evidence type="ECO:0000313" key="3">
    <source>
        <dbReference type="Proteomes" id="UP000694044"/>
    </source>
</evidence>
<protein>
    <submittedName>
        <fullName evidence="2">Uncharacterized protein</fullName>
    </submittedName>
</protein>
<name>A0A8T1V7V8_9STRA</name>
<evidence type="ECO:0000256" key="1">
    <source>
        <dbReference type="SAM" id="MobiDB-lite"/>
    </source>
</evidence>
<organism evidence="2 3">
    <name type="scientific">Phytophthora pseudosyringae</name>
    <dbReference type="NCBI Taxonomy" id="221518"/>
    <lineage>
        <taxon>Eukaryota</taxon>
        <taxon>Sar</taxon>
        <taxon>Stramenopiles</taxon>
        <taxon>Oomycota</taxon>
        <taxon>Peronosporomycetes</taxon>
        <taxon>Peronosporales</taxon>
        <taxon>Peronosporaceae</taxon>
        <taxon>Phytophthora</taxon>
    </lineage>
</organism>
<feature type="compositionally biased region" description="Basic and acidic residues" evidence="1">
    <location>
        <begin position="41"/>
        <end position="50"/>
    </location>
</feature>
<gene>
    <name evidence="2" type="ORF">PHYPSEUDO_014139</name>
</gene>